<feature type="signal peptide" evidence="1">
    <location>
        <begin position="1"/>
        <end position="23"/>
    </location>
</feature>
<accession>A0A2T2Y597</accession>
<evidence type="ECO:0000313" key="3">
    <source>
        <dbReference type="EMBL" id="PSR47712.1"/>
    </source>
</evidence>
<dbReference type="GO" id="GO:0030288">
    <property type="term" value="C:outer membrane-bounded periplasmic space"/>
    <property type="evidence" value="ECO:0007669"/>
    <property type="project" value="InterPro"/>
</dbReference>
<gene>
    <name evidence="3" type="ORF">C8256_05140</name>
</gene>
<dbReference type="Gene3D" id="2.60.40.10">
    <property type="entry name" value="Immunoglobulins"/>
    <property type="match status" value="1"/>
</dbReference>
<dbReference type="InterPro" id="IPR013783">
    <property type="entry name" value="Ig-like_fold"/>
</dbReference>
<proteinExistence type="predicted"/>
<comment type="caution">
    <text evidence="3">The sequence shown here is derived from an EMBL/GenBank/DDBJ whole genome shotgun (WGS) entry which is preliminary data.</text>
</comment>
<dbReference type="STRING" id="1006000.GKAS_03413"/>
<evidence type="ECO:0000313" key="4">
    <source>
        <dbReference type="Proteomes" id="UP000240892"/>
    </source>
</evidence>
<organism evidence="3 4">
    <name type="scientific">Kluyvera genomosp. 2</name>
    <dbReference type="NCBI Taxonomy" id="2774054"/>
    <lineage>
        <taxon>Bacteria</taxon>
        <taxon>Pseudomonadati</taxon>
        <taxon>Pseudomonadota</taxon>
        <taxon>Gammaproteobacteria</taxon>
        <taxon>Enterobacterales</taxon>
        <taxon>Enterobacteriaceae</taxon>
        <taxon>Kluyvera</taxon>
    </lineage>
</organism>
<dbReference type="RefSeq" id="WP_106924923.1">
    <property type="nucleotide sequence ID" value="NZ_CABMMU010000003.1"/>
</dbReference>
<evidence type="ECO:0000259" key="2">
    <source>
        <dbReference type="Pfam" id="PF00345"/>
    </source>
</evidence>
<dbReference type="InterPro" id="IPR016147">
    <property type="entry name" value="Pili_assmbl_chaperone_N"/>
</dbReference>
<dbReference type="Proteomes" id="UP000240892">
    <property type="component" value="Unassembled WGS sequence"/>
</dbReference>
<evidence type="ECO:0000256" key="1">
    <source>
        <dbReference type="SAM" id="SignalP"/>
    </source>
</evidence>
<name>A0A2T2Y597_9ENTR</name>
<keyword evidence="1" id="KW-0732">Signal</keyword>
<keyword evidence="4" id="KW-1185">Reference proteome</keyword>
<feature type="chain" id="PRO_5015759647" evidence="1">
    <location>
        <begin position="24"/>
        <end position="235"/>
    </location>
</feature>
<dbReference type="PANTHER" id="PTHR30251">
    <property type="entry name" value="PILUS ASSEMBLY CHAPERONE"/>
    <property type="match status" value="1"/>
</dbReference>
<dbReference type="AlphaFoldDB" id="A0A2T2Y597"/>
<dbReference type="EMBL" id="PYHO01000003">
    <property type="protein sequence ID" value="PSR47712.1"/>
    <property type="molecule type" value="Genomic_DNA"/>
</dbReference>
<dbReference type="SUPFAM" id="SSF49354">
    <property type="entry name" value="PapD-like"/>
    <property type="match status" value="1"/>
</dbReference>
<feature type="domain" description="Pili assembly chaperone N-terminal" evidence="2">
    <location>
        <begin position="25"/>
        <end position="144"/>
    </location>
</feature>
<dbReference type="Pfam" id="PF00345">
    <property type="entry name" value="PapD_N"/>
    <property type="match status" value="1"/>
</dbReference>
<dbReference type="InterPro" id="IPR008962">
    <property type="entry name" value="PapD-like_sf"/>
</dbReference>
<reference evidence="3 4" key="1">
    <citation type="submission" date="2018-03" db="EMBL/GenBank/DDBJ databases">
        <title>First report of an OXA-48+CTX-M-M-producing Kluyvera ascorbata clone recovered from patients admitted in a University Hospital in Madrid, Spain.</title>
        <authorList>
            <person name="Hernandez-Garcia M."/>
            <person name="Leon-Sampedro R."/>
            <person name="Perez-Viso B."/>
            <person name="Morosini M.I."/>
            <person name="Lopez-Fresnena N."/>
            <person name="Coque T.M."/>
            <person name="Bonten M."/>
            <person name="Malhotra-Kumar S."/>
            <person name="Ruiz-Garbajosa P."/>
            <person name="Canton R."/>
        </authorList>
    </citation>
    <scope>NUCLEOTIDE SEQUENCE [LARGE SCALE GENOMIC DNA]</scope>
    <source>
        <strain evidence="3 4">KA2</strain>
    </source>
</reference>
<dbReference type="PANTHER" id="PTHR30251:SF4">
    <property type="entry name" value="SLR1668 PROTEIN"/>
    <property type="match status" value="1"/>
</dbReference>
<dbReference type="InterPro" id="IPR050643">
    <property type="entry name" value="Periplasmic_pilus_chap"/>
</dbReference>
<sequence>MNGKTCALAFVCGLALASGNAAASGLQVTPVSLTLQQTQRAEGIWLSNSGSLPINAQVRVFRWSQSGYNDQLSASQGLVISPPMLTLPPGGRQLIRVIRTGSTANVEDAYRLSINELPPTSGQKNALQFVLHYSVPVFIQPPGVTDTFAKLQWQIHRSDGKVFLEANNQGDGHAQLSEVSVITAAGSRKQITPGLLGYVLPGSTMRWAIPAGAGDVGLGGQLEVTVNGKKTRQAL</sequence>
<protein>
    <submittedName>
        <fullName evidence="3">Molecular chaperone</fullName>
    </submittedName>
</protein>
<dbReference type="GO" id="GO:0071555">
    <property type="term" value="P:cell wall organization"/>
    <property type="evidence" value="ECO:0007669"/>
    <property type="project" value="InterPro"/>
</dbReference>